<dbReference type="EMBL" id="CP023747">
    <property type="protein sequence ID" value="QEV37400.1"/>
    <property type="molecule type" value="Genomic_DNA"/>
</dbReference>
<evidence type="ECO:0000256" key="6">
    <source>
        <dbReference type="RuleBase" id="RU003862"/>
    </source>
</evidence>
<comment type="pathway">
    <text evidence="2 6">One-carbon metabolism; tetrahydrofolate interconversion.</text>
</comment>
<proteinExistence type="inferred from homology"/>
<dbReference type="Pfam" id="PF02219">
    <property type="entry name" value="MTHFR"/>
    <property type="match status" value="1"/>
</dbReference>
<evidence type="ECO:0000313" key="7">
    <source>
        <dbReference type="EMBL" id="QEV37400.1"/>
    </source>
</evidence>
<dbReference type="RefSeq" id="WP_052453914.1">
    <property type="nucleotide sequence ID" value="NZ_CP009313.1"/>
</dbReference>
<dbReference type="GO" id="GO:0004489">
    <property type="term" value="F:methylenetetrahydrofolate reductase [NAD(P)H] activity"/>
    <property type="evidence" value="ECO:0007669"/>
    <property type="project" value="InterPro"/>
</dbReference>
<protein>
    <recommendedName>
        <fullName evidence="6">Methylenetetrahydrofolate reductase</fullName>
    </recommendedName>
</protein>
<dbReference type="KEGG" id="snq:CP978_01435"/>
<name>A0A5P2VUW9_9ACTN</name>
<keyword evidence="3 6" id="KW-0285">Flavoprotein</keyword>
<dbReference type="OrthoDB" id="9812555at2"/>
<evidence type="ECO:0000256" key="3">
    <source>
        <dbReference type="ARBA" id="ARBA00022630"/>
    </source>
</evidence>
<dbReference type="UniPathway" id="UPA00193"/>
<reference evidence="7 8" key="1">
    <citation type="submission" date="2017-09" db="EMBL/GenBank/DDBJ databases">
        <title>Streptomyces genome completion.</title>
        <authorList>
            <person name="Lee N."/>
            <person name="Cho B.-K."/>
        </authorList>
    </citation>
    <scope>NUCLEOTIDE SEQUENCE [LARGE SCALE GENOMIC DNA]</scope>
    <source>
        <strain evidence="7 8">ATCC 14899</strain>
    </source>
</reference>
<evidence type="ECO:0000313" key="8">
    <source>
        <dbReference type="Proteomes" id="UP000325763"/>
    </source>
</evidence>
<evidence type="ECO:0000256" key="4">
    <source>
        <dbReference type="ARBA" id="ARBA00022827"/>
    </source>
</evidence>
<dbReference type="GO" id="GO:0035999">
    <property type="term" value="P:tetrahydrofolate interconversion"/>
    <property type="evidence" value="ECO:0007669"/>
    <property type="project" value="UniProtKB-UniPathway"/>
</dbReference>
<dbReference type="GO" id="GO:0006555">
    <property type="term" value="P:methionine metabolic process"/>
    <property type="evidence" value="ECO:0007669"/>
    <property type="project" value="InterPro"/>
</dbReference>
<dbReference type="Proteomes" id="UP000325763">
    <property type="component" value="Chromosome"/>
</dbReference>
<comment type="similarity">
    <text evidence="6">Belongs to the methylenetetrahydrofolate reductase family.</text>
</comment>
<dbReference type="Gene3D" id="3.20.20.220">
    <property type="match status" value="1"/>
</dbReference>
<sequence>MNPLSTAAAAVGTSLLQDFSLEMTAKDVPSLEAARGSIPQGTRINVTFLGNEDLEMRLGAARAVKRHGFVPVPHISARRLGSRADFERYLSGLQSDGTGENVFTVGGDPAQPEGPYPDSLSLIDSGLLQAYGVRHVGISGYPEGHPDIAEDVLWSALREKSTSLAAQGVDADVITQFGFDVDPVLAWIERVRGEGIAHPVRIGVPGPAGVRRLMSYATRFGVGTSATIAKKYGLSLTNLMGTAGPDRFLHALAEAYDPLRHGQVKIHFYTFGGLGATSEWIVRFRKEALA</sequence>
<gene>
    <name evidence="7" type="ORF">CP978_01435</name>
</gene>
<dbReference type="SUPFAM" id="SSF51730">
    <property type="entry name" value="FAD-linked oxidoreductase"/>
    <property type="match status" value="1"/>
</dbReference>
<dbReference type="InterPro" id="IPR029041">
    <property type="entry name" value="FAD-linked_oxidoreductase-like"/>
</dbReference>
<dbReference type="InterPro" id="IPR003171">
    <property type="entry name" value="Mehydrof_redctse-like"/>
</dbReference>
<evidence type="ECO:0000256" key="5">
    <source>
        <dbReference type="ARBA" id="ARBA00023002"/>
    </source>
</evidence>
<keyword evidence="5 6" id="KW-0560">Oxidoreductase</keyword>
<organism evidence="7 8">
    <name type="scientific">Streptomyces nodosus</name>
    <dbReference type="NCBI Taxonomy" id="40318"/>
    <lineage>
        <taxon>Bacteria</taxon>
        <taxon>Bacillati</taxon>
        <taxon>Actinomycetota</taxon>
        <taxon>Actinomycetes</taxon>
        <taxon>Kitasatosporales</taxon>
        <taxon>Streptomycetaceae</taxon>
        <taxon>Streptomyces</taxon>
    </lineage>
</organism>
<evidence type="ECO:0000256" key="2">
    <source>
        <dbReference type="ARBA" id="ARBA00004777"/>
    </source>
</evidence>
<accession>A0A5P2VUW9</accession>
<evidence type="ECO:0000256" key="1">
    <source>
        <dbReference type="ARBA" id="ARBA00001974"/>
    </source>
</evidence>
<dbReference type="AlphaFoldDB" id="A0A5P2VUW9"/>
<comment type="cofactor">
    <cofactor evidence="1 6">
        <name>FAD</name>
        <dbReference type="ChEBI" id="CHEBI:57692"/>
    </cofactor>
</comment>
<keyword evidence="4 6" id="KW-0274">FAD</keyword>